<keyword evidence="2" id="KW-1185">Reference proteome</keyword>
<accession>A0ACC0Q5C9</accession>
<dbReference type="EMBL" id="CM046388">
    <property type="protein sequence ID" value="KAI8572579.1"/>
    <property type="molecule type" value="Genomic_DNA"/>
</dbReference>
<evidence type="ECO:0000313" key="2">
    <source>
        <dbReference type="Proteomes" id="UP001062846"/>
    </source>
</evidence>
<evidence type="ECO:0000313" key="1">
    <source>
        <dbReference type="EMBL" id="KAI8572579.1"/>
    </source>
</evidence>
<dbReference type="Proteomes" id="UP001062846">
    <property type="component" value="Chromosome 1"/>
</dbReference>
<sequence length="1180" mass="130905">MTGKELKLSSSSSCCCISHEFLKAATKNPNKIAVIHASGGAKIAREFRNSNRGSTTVSDINYDKFYGDLLETAPSSRPLVYDGDRCFTFSDVLSAVDSLSYRLRRILDDPSSIVRASTGVEQSTEDQVHYTPKIVGICVEPSAEYIVAVLSVLRCGEAFIALDPLWPTERISSIVSCSNVNVIIRCQSSFDGNGCYELCKSHGAVDFSSCPQVFVSMKENLRQEFGSASSAWPCESEKSRSFCYVLYTSGSTGKPKGVCGTEIGLLNRFLWMQEFYPLGGDELLLFKTSISFIDHLQEFLGALLTTCTLVIPPFNELKENSFYVHDFLQAYTINRLIAVPSLMRMILPALDSPYNIRVQSSLKTLVLSGEVFPISLWEMLYKLLPKTTILNLYGSTEVSGDCSYFDCKRLLSILENEALDSVPIGMPMSNCDLVLVGEESPMQGEIYVGGLCTAKGYYCDFSASSQEFVKSPICSSSGCFVSDLKCQHYFKTGDFARLLHSGDLVFMGRKDRTLKVNGQRIALEEVESTLLRYPGVVDAAVVSRRGQVEVALLQAHLVMRQKDVGSEILRASIRSWMLDKLPLAMIPSYFFFLESFPATSSGKVDYAQLACMTSSIKLDPGEFDNIHSTESLQVIKKAFCDALMVEMVSDEDDFFKMGGNSISAAHVSHSLEMDMRLLYIFPSPMKLQMALMGKEGLRAINGRADANLAHEESLLSNLKSPTLHSFRPRERILRLCDKSDDFSGKRQKVDPDYYRSSMRINLGDGYPWDCNPFQVPCSFSRCNKLIYEGSHEGKDLCQKFIEVEIPRNKRVDMKEVWKVHMESCIDASPLVVFKDQDVFVFIGSHSFKFLCINAKSGFVQWETKLEGRIECSAAIIGDFSQVVVGCYHGIIYFIDLLSGSICWHFQTCGEVKCQPVVDECRNLVWCGSHDCNLYALDYRSYCCVYKLSCGGSIYGSPVIDEVRNTLYVASTSGCVTAISIKAMPFSELWLHELEAPVFGSLSIYSQTGNVLCCLVDGHVIALDAGGSTIWKVKTGGPIFAGPCTSYALPSQVLICSRDGRIYSFELEKGGLLWEHNLGDPITSSAYVDENLQLVSNFSHLSDRLICVCTSSGSVYVLRISSDSDGALSRLSENVVKEFGRLDLQGNIFSSPVMIGGRIFVGCRDDYMYCLQLKSEEVNGL</sequence>
<organism evidence="1 2">
    <name type="scientific">Rhododendron molle</name>
    <name type="common">Chinese azalea</name>
    <name type="synonym">Azalea mollis</name>
    <dbReference type="NCBI Taxonomy" id="49168"/>
    <lineage>
        <taxon>Eukaryota</taxon>
        <taxon>Viridiplantae</taxon>
        <taxon>Streptophyta</taxon>
        <taxon>Embryophyta</taxon>
        <taxon>Tracheophyta</taxon>
        <taxon>Spermatophyta</taxon>
        <taxon>Magnoliopsida</taxon>
        <taxon>eudicotyledons</taxon>
        <taxon>Gunneridae</taxon>
        <taxon>Pentapetalae</taxon>
        <taxon>asterids</taxon>
        <taxon>Ericales</taxon>
        <taxon>Ericaceae</taxon>
        <taxon>Ericoideae</taxon>
        <taxon>Rhodoreae</taxon>
        <taxon>Rhododendron</taxon>
    </lineage>
</organism>
<comment type="caution">
    <text evidence="1">The sequence shown here is derived from an EMBL/GenBank/DDBJ whole genome shotgun (WGS) entry which is preliminary data.</text>
</comment>
<proteinExistence type="predicted"/>
<gene>
    <name evidence="1" type="ORF">RHMOL_Rhmol01G0210500</name>
</gene>
<protein>
    <submittedName>
        <fullName evidence="1">Uncharacterized protein</fullName>
    </submittedName>
</protein>
<name>A0ACC0Q5C9_RHOML</name>
<reference evidence="1" key="1">
    <citation type="submission" date="2022-02" db="EMBL/GenBank/DDBJ databases">
        <title>Plant Genome Project.</title>
        <authorList>
            <person name="Zhang R.-G."/>
        </authorList>
    </citation>
    <scope>NUCLEOTIDE SEQUENCE</scope>
    <source>
        <strain evidence="1">AT1</strain>
    </source>
</reference>